<proteinExistence type="predicted"/>
<protein>
    <submittedName>
        <fullName evidence="1">Uncharacterized protein</fullName>
    </submittedName>
</protein>
<organism evidence="1 2">
    <name type="scientific">Ameca splendens</name>
    <dbReference type="NCBI Taxonomy" id="208324"/>
    <lineage>
        <taxon>Eukaryota</taxon>
        <taxon>Metazoa</taxon>
        <taxon>Chordata</taxon>
        <taxon>Craniata</taxon>
        <taxon>Vertebrata</taxon>
        <taxon>Euteleostomi</taxon>
        <taxon>Actinopterygii</taxon>
        <taxon>Neopterygii</taxon>
        <taxon>Teleostei</taxon>
        <taxon>Neoteleostei</taxon>
        <taxon>Acanthomorphata</taxon>
        <taxon>Ovalentaria</taxon>
        <taxon>Atherinomorphae</taxon>
        <taxon>Cyprinodontiformes</taxon>
        <taxon>Goodeidae</taxon>
        <taxon>Ameca</taxon>
    </lineage>
</organism>
<dbReference type="EMBL" id="JAHRIP010061836">
    <property type="protein sequence ID" value="MEQ2305237.1"/>
    <property type="molecule type" value="Genomic_DNA"/>
</dbReference>
<gene>
    <name evidence="1" type="ORF">AMECASPLE_035724</name>
</gene>
<comment type="caution">
    <text evidence="1">The sequence shown here is derived from an EMBL/GenBank/DDBJ whole genome shotgun (WGS) entry which is preliminary data.</text>
</comment>
<reference evidence="1 2" key="1">
    <citation type="submission" date="2021-06" db="EMBL/GenBank/DDBJ databases">
        <authorList>
            <person name="Palmer J.M."/>
        </authorList>
    </citation>
    <scope>NUCLEOTIDE SEQUENCE [LARGE SCALE GENOMIC DNA]</scope>
    <source>
        <strain evidence="1 2">AS_MEX2019</strain>
        <tissue evidence="1">Muscle</tissue>
    </source>
</reference>
<evidence type="ECO:0000313" key="2">
    <source>
        <dbReference type="Proteomes" id="UP001469553"/>
    </source>
</evidence>
<dbReference type="Proteomes" id="UP001469553">
    <property type="component" value="Unassembled WGS sequence"/>
</dbReference>
<sequence>MIGIDPVDRMSRGDMIGLMMCILAHYWPTAWPIPTCKKHLMLLCLCNENSLKVYYTQVFLNQCFQF</sequence>
<keyword evidence="2" id="KW-1185">Reference proteome</keyword>
<evidence type="ECO:0000313" key="1">
    <source>
        <dbReference type="EMBL" id="MEQ2305237.1"/>
    </source>
</evidence>
<name>A0ABV0ZHI9_9TELE</name>
<accession>A0ABV0ZHI9</accession>